<accession>A0A291LBB9</accession>
<sequence>MADLEVFSNLGMPSQPFFRNDRFAALANGKIYAGKADTDPTNPANQVQVYVENEDGTLTPIPQPVRTNVAGFPVWNGQVVKLITKIESSMVVADQNDVVIFTFSNLFKYDPVQMWNLLLSQNGAKYVGTPVGNVQEQLNGYVTPWNFVGKAPYATVTAALQAMFDYASANGLDVRADGWKGTTNGILTASNIRIFGGDWTLTGNDPRFVNCEVIGGTWRGRSMWCQNTTLRGVNGRNGHRMRHDGGDVRMFDCWYDGIPGGSNNSHINIQGVQSGGPQLFGTIEIDGCLFTNGYNGIIHQGGNAFMSRGIFRNLAFVNMQGDGIELNVVHQCFENGCVIENILLDNIDGINPGNFASNWGLGIGIAGKGPYGWDLPDENYARNFTVRNVLVNDCKQCIHVEMGRDFVIENVCVNPNVNKSIGTGITTAGIYTSGCKDFVIDGVTGEPVGNATTDVHDLRIIHMEWGPPRQSAPRNYTIRNVKTKTGRVYCPVAADPGDPTAGVNRAPHDNRVKLENIDCYKLTIFGVATQLDMFNVNFWELDAIGDDSAGGTTSSGQYIRTKSVLNMMNVNSLNPVTQAWSKCRYSNINMINCNVEARMYVNIDGSLGAMLGGVSKQFFPDITSHGGYGNFFPCGREFDRGDLVWTYDYGSNDPAGGPNGIVGLKPYLVVEAGAYFPTGNQAKILAASVGQKSITQWLTPNGTSTGSPWLYTTMLSPGTRIVIPGAGAGGADLVTTVVRPPYQTPPDDTGKPIVVDIADPIQTAVPAETQIRMYKQIVTRPRITSGP</sequence>
<evidence type="ECO:0000256" key="2">
    <source>
        <dbReference type="ARBA" id="ARBA00022844"/>
    </source>
</evidence>
<proteinExistence type="predicted"/>
<dbReference type="InterPro" id="IPR036730">
    <property type="entry name" value="P22_tailspike_N_sf"/>
</dbReference>
<dbReference type="Gene3D" id="2.170.14.10">
    <property type="entry name" value="Phage P22 tailspike-like, N-terminal domain"/>
    <property type="match status" value="1"/>
</dbReference>
<dbReference type="KEGG" id="vg:54983027"/>
<name>A0A291LBB9_9CAUD</name>
<dbReference type="Proteomes" id="UP000229963">
    <property type="component" value="Segment"/>
</dbReference>
<dbReference type="SUPFAM" id="SSF51327">
    <property type="entry name" value="Head-binding domain of phage P22 tailspike protein"/>
    <property type="match status" value="1"/>
</dbReference>
<dbReference type="GO" id="GO:0044423">
    <property type="term" value="C:virion component"/>
    <property type="evidence" value="ECO:0007669"/>
    <property type="project" value="UniProtKB-KW"/>
</dbReference>
<dbReference type="GO" id="GO:0019058">
    <property type="term" value="P:viral life cycle"/>
    <property type="evidence" value="ECO:0007669"/>
    <property type="project" value="UniProtKB-ARBA"/>
</dbReference>
<comment type="subcellular location">
    <subcellularLocation>
        <location evidence="1">Virion</location>
    </subcellularLocation>
</comment>
<organism evidence="4 5">
    <name type="scientific">Klebsiella phage vB_KpnS_IME279</name>
    <dbReference type="NCBI Taxonomy" id="2041211"/>
    <lineage>
        <taxon>Viruses</taxon>
        <taxon>Duplodnaviria</taxon>
        <taxon>Heunggongvirae</taxon>
        <taxon>Uroviricota</taxon>
        <taxon>Caudoviricetes</taxon>
        <taxon>Sortsnevirus</taxon>
        <taxon>Sortsnevirus IME279</taxon>
    </lineage>
</organism>
<dbReference type="InterPro" id="IPR011050">
    <property type="entry name" value="Pectin_lyase_fold/virulence"/>
</dbReference>
<dbReference type="SUPFAM" id="SSF51126">
    <property type="entry name" value="Pectin lyase-like"/>
    <property type="match status" value="1"/>
</dbReference>
<dbReference type="Pfam" id="PF09008">
    <property type="entry name" value="Head_binding"/>
    <property type="match status" value="1"/>
</dbReference>
<evidence type="ECO:0000259" key="3">
    <source>
        <dbReference type="Pfam" id="PF09008"/>
    </source>
</evidence>
<evidence type="ECO:0000256" key="1">
    <source>
        <dbReference type="ARBA" id="ARBA00004328"/>
    </source>
</evidence>
<keyword evidence="2" id="KW-0946">Virion</keyword>
<feature type="domain" description="Bacteriophage P22 tailspike N-terminal" evidence="3">
    <location>
        <begin position="9"/>
        <end position="112"/>
    </location>
</feature>
<evidence type="ECO:0000313" key="5">
    <source>
        <dbReference type="Proteomes" id="UP000229963"/>
    </source>
</evidence>
<dbReference type="InterPro" id="IPR009093">
    <property type="entry name" value="P22_tailspike_N"/>
</dbReference>
<dbReference type="GeneID" id="54983027"/>
<dbReference type="EMBL" id="MF614100">
    <property type="protein sequence ID" value="ATI16422.1"/>
    <property type="molecule type" value="Genomic_DNA"/>
</dbReference>
<protein>
    <submittedName>
        <fullName evidence="4">Tail fibers protein</fullName>
    </submittedName>
</protein>
<dbReference type="GO" id="GO:0051701">
    <property type="term" value="P:biological process involved in interaction with host"/>
    <property type="evidence" value="ECO:0007669"/>
    <property type="project" value="UniProtKB-ARBA"/>
</dbReference>
<reference evidence="5" key="1">
    <citation type="submission" date="2017-08" db="EMBL/GenBank/DDBJ databases">
        <authorList>
            <person name="Zhao F."/>
            <person name="Pan X."/>
            <person name="Tong Y."/>
        </authorList>
    </citation>
    <scope>NUCLEOTIDE SEQUENCE [LARGE SCALE GENOMIC DNA]</scope>
</reference>
<evidence type="ECO:0000313" key="4">
    <source>
        <dbReference type="EMBL" id="ATI16422.1"/>
    </source>
</evidence>
<dbReference type="RefSeq" id="YP_009792818.1">
    <property type="nucleotide sequence ID" value="NC_047862.1"/>
</dbReference>
<keyword evidence="5" id="KW-1185">Reference proteome</keyword>